<keyword evidence="3" id="KW-0998">Cell outer membrane</keyword>
<dbReference type="SUPFAM" id="SSF103088">
    <property type="entry name" value="OmpA-like"/>
    <property type="match status" value="1"/>
</dbReference>
<keyword evidence="7" id="KW-1185">Reference proteome</keyword>
<accession>A0A3T0N6V5</accession>
<name>A0A3T0N6V5_9RHOB</name>
<evidence type="ECO:0000313" key="7">
    <source>
        <dbReference type="Proteomes" id="UP000283063"/>
    </source>
</evidence>
<dbReference type="GO" id="GO:0009279">
    <property type="term" value="C:cell outer membrane"/>
    <property type="evidence" value="ECO:0007669"/>
    <property type="project" value="UniProtKB-SubCell"/>
</dbReference>
<feature type="domain" description="OmpA-like" evidence="5">
    <location>
        <begin position="194"/>
        <end position="311"/>
    </location>
</feature>
<dbReference type="InterPro" id="IPR006664">
    <property type="entry name" value="OMP_bac"/>
</dbReference>
<dbReference type="Gene3D" id="3.30.1330.60">
    <property type="entry name" value="OmpA-like domain"/>
    <property type="match status" value="1"/>
</dbReference>
<dbReference type="PANTHER" id="PTHR30329">
    <property type="entry name" value="STATOR ELEMENT OF FLAGELLAR MOTOR COMPLEX"/>
    <property type="match status" value="1"/>
</dbReference>
<dbReference type="EMBL" id="CP033219">
    <property type="protein sequence ID" value="AZV79701.1"/>
    <property type="molecule type" value="Genomic_DNA"/>
</dbReference>
<protein>
    <submittedName>
        <fullName evidence="6">OmpA family protein</fullName>
    </submittedName>
</protein>
<reference evidence="6 7" key="1">
    <citation type="submission" date="2018-10" db="EMBL/GenBank/DDBJ databases">
        <title>Parasedimentitalea marina sp. nov., a psychrophilic bacterium isolated from deep seawater of the New Britain Trench.</title>
        <authorList>
            <person name="Cao J."/>
        </authorList>
    </citation>
    <scope>NUCLEOTIDE SEQUENCE [LARGE SCALE GENOMIC DNA]</scope>
    <source>
        <strain evidence="6 7">W43</strain>
    </source>
</reference>
<gene>
    <name evidence="6" type="ORF">EBB79_18685</name>
</gene>
<dbReference type="AlphaFoldDB" id="A0A3T0N6V5"/>
<dbReference type="PRINTS" id="PR01021">
    <property type="entry name" value="OMPADOMAIN"/>
</dbReference>
<dbReference type="InterPro" id="IPR050330">
    <property type="entry name" value="Bact_OuterMem_StrucFunc"/>
</dbReference>
<dbReference type="OrthoDB" id="9792021at2"/>
<evidence type="ECO:0000256" key="4">
    <source>
        <dbReference type="PROSITE-ProRule" id="PRU00473"/>
    </source>
</evidence>
<dbReference type="Proteomes" id="UP000283063">
    <property type="component" value="Chromosome"/>
</dbReference>
<dbReference type="InterPro" id="IPR036737">
    <property type="entry name" value="OmpA-like_sf"/>
</dbReference>
<evidence type="ECO:0000259" key="5">
    <source>
        <dbReference type="PROSITE" id="PS51123"/>
    </source>
</evidence>
<evidence type="ECO:0000313" key="6">
    <source>
        <dbReference type="EMBL" id="AZV79701.1"/>
    </source>
</evidence>
<sequence length="311" mass="33401">MIRALAIVGVAVLALPVLASELILPAGVQFLSERQSPLARYALPTGPAAGDIVPVQHFEGQVLRRTWRLTGQTSAMQLFSPMRQQVQDAGYEVLYQCQARECGGFDFRFGIEVVPAPDMTVDIGDFLFLSATKGDSQALSVLVSRSGNTTYIQVIEVAPASSDPIEIAPLEAGVEVSASDQPRQTDEVSLMEALTSNGRVVLEGLEFETGSARLGTGPFDNLTKLAEVLAASPEMRISLVGHTDNVGDQDKNTTLSRQRANAVRERLLKQFEIDGARIETAGVGYMAPLTSNLTASGRDANRRVEAVLLSQ</sequence>
<proteinExistence type="predicted"/>
<dbReference type="PROSITE" id="PS51123">
    <property type="entry name" value="OMPA_2"/>
    <property type="match status" value="1"/>
</dbReference>
<evidence type="ECO:0000256" key="1">
    <source>
        <dbReference type="ARBA" id="ARBA00004442"/>
    </source>
</evidence>
<dbReference type="KEGG" id="sedi:EBB79_18685"/>
<dbReference type="InterPro" id="IPR006665">
    <property type="entry name" value="OmpA-like"/>
</dbReference>
<dbReference type="PANTHER" id="PTHR30329:SF21">
    <property type="entry name" value="LIPOPROTEIN YIAD-RELATED"/>
    <property type="match status" value="1"/>
</dbReference>
<dbReference type="CDD" id="cd07185">
    <property type="entry name" value="OmpA_C-like"/>
    <property type="match status" value="1"/>
</dbReference>
<comment type="subcellular location">
    <subcellularLocation>
        <location evidence="1">Cell outer membrane</location>
    </subcellularLocation>
</comment>
<organism evidence="6 7">
    <name type="scientific">Parasedimentitalea marina</name>
    <dbReference type="NCBI Taxonomy" id="2483033"/>
    <lineage>
        <taxon>Bacteria</taxon>
        <taxon>Pseudomonadati</taxon>
        <taxon>Pseudomonadota</taxon>
        <taxon>Alphaproteobacteria</taxon>
        <taxon>Rhodobacterales</taxon>
        <taxon>Paracoccaceae</taxon>
        <taxon>Parasedimentitalea</taxon>
    </lineage>
</organism>
<evidence type="ECO:0000256" key="3">
    <source>
        <dbReference type="ARBA" id="ARBA00023237"/>
    </source>
</evidence>
<dbReference type="Pfam" id="PF00691">
    <property type="entry name" value="OmpA"/>
    <property type="match status" value="1"/>
</dbReference>
<dbReference type="RefSeq" id="WP_127750289.1">
    <property type="nucleotide sequence ID" value="NZ_CP033219.1"/>
</dbReference>
<keyword evidence="2 4" id="KW-0472">Membrane</keyword>
<evidence type="ECO:0000256" key="2">
    <source>
        <dbReference type="ARBA" id="ARBA00023136"/>
    </source>
</evidence>